<evidence type="ECO:0000256" key="6">
    <source>
        <dbReference type="SAM" id="MobiDB-lite"/>
    </source>
</evidence>
<evidence type="ECO:0000256" key="5">
    <source>
        <dbReference type="SAM" id="Coils"/>
    </source>
</evidence>
<feature type="domain" description="AAA+ ATPase" evidence="7">
    <location>
        <begin position="493"/>
        <end position="636"/>
    </location>
</feature>
<evidence type="ECO:0000256" key="4">
    <source>
        <dbReference type="ARBA" id="ARBA00023186"/>
    </source>
</evidence>
<dbReference type="CDD" id="cd19499">
    <property type="entry name" value="RecA-like_ClpB_Hsp104-like"/>
    <property type="match status" value="1"/>
</dbReference>
<feature type="domain" description="AAA+ ATPase" evidence="7">
    <location>
        <begin position="162"/>
        <end position="309"/>
    </location>
</feature>
<keyword evidence="5" id="KW-0175">Coiled coil</keyword>
<feature type="region of interest" description="Disordered" evidence="6">
    <location>
        <begin position="86"/>
        <end position="122"/>
    </location>
</feature>
<evidence type="ECO:0000256" key="2">
    <source>
        <dbReference type="ARBA" id="ARBA00022741"/>
    </source>
</evidence>
<keyword evidence="1" id="KW-0677">Repeat</keyword>
<dbReference type="InterPro" id="IPR027417">
    <property type="entry name" value="P-loop_NTPase"/>
</dbReference>
<proteinExistence type="predicted"/>
<dbReference type="InterPro" id="IPR003959">
    <property type="entry name" value="ATPase_AAA_core"/>
</dbReference>
<dbReference type="PANTHER" id="PTHR11638">
    <property type="entry name" value="ATP-DEPENDENT CLP PROTEASE"/>
    <property type="match status" value="1"/>
</dbReference>
<dbReference type="SMART" id="SM00382">
    <property type="entry name" value="AAA"/>
    <property type="match status" value="2"/>
</dbReference>
<dbReference type="PATRIC" id="fig|1121307.3.peg.2448"/>
<dbReference type="GO" id="GO:0034605">
    <property type="term" value="P:cellular response to heat"/>
    <property type="evidence" value="ECO:0007669"/>
    <property type="project" value="TreeGrafter"/>
</dbReference>
<organism evidence="9 10">
    <name type="scientific">Clostridium cylindrosporum DSM 605</name>
    <dbReference type="NCBI Taxonomy" id="1121307"/>
    <lineage>
        <taxon>Bacteria</taxon>
        <taxon>Bacillati</taxon>
        <taxon>Bacillota</taxon>
        <taxon>Clostridia</taxon>
        <taxon>Eubacteriales</taxon>
        <taxon>Clostridiaceae</taxon>
        <taxon>Clostridium</taxon>
    </lineage>
</organism>
<dbReference type="FunFam" id="3.40.50.300:FF:000025">
    <property type="entry name" value="ATP-dependent Clp protease subunit"/>
    <property type="match status" value="1"/>
</dbReference>
<keyword evidence="10" id="KW-1185">Reference proteome</keyword>
<dbReference type="STRING" id="1121307.CLCY_7c01660"/>
<evidence type="ECO:0000313" key="9">
    <source>
        <dbReference type="EMBL" id="KMT23117.1"/>
    </source>
</evidence>
<dbReference type="GO" id="GO:0005524">
    <property type="term" value="F:ATP binding"/>
    <property type="evidence" value="ECO:0007669"/>
    <property type="project" value="UniProtKB-KW"/>
</dbReference>
<dbReference type="InterPro" id="IPR028299">
    <property type="entry name" value="ClpA/B_CS2"/>
</dbReference>
<protein>
    <submittedName>
        <fullName evidence="9">Chaperone protein ClpB</fullName>
    </submittedName>
</protein>
<dbReference type="InterPro" id="IPR003593">
    <property type="entry name" value="AAA+_ATPase"/>
</dbReference>
<feature type="domain" description="Clp ATPase C-terminal" evidence="8">
    <location>
        <begin position="664"/>
        <end position="753"/>
    </location>
</feature>
<evidence type="ECO:0000259" key="8">
    <source>
        <dbReference type="SMART" id="SM01086"/>
    </source>
</evidence>
<dbReference type="GO" id="GO:0016887">
    <property type="term" value="F:ATP hydrolysis activity"/>
    <property type="evidence" value="ECO:0007669"/>
    <property type="project" value="InterPro"/>
</dbReference>
<evidence type="ECO:0000259" key="7">
    <source>
        <dbReference type="SMART" id="SM00382"/>
    </source>
</evidence>
<dbReference type="Pfam" id="PF17871">
    <property type="entry name" value="AAA_lid_9"/>
    <property type="match status" value="1"/>
</dbReference>
<dbReference type="GO" id="GO:0005737">
    <property type="term" value="C:cytoplasm"/>
    <property type="evidence" value="ECO:0007669"/>
    <property type="project" value="TreeGrafter"/>
</dbReference>
<dbReference type="PRINTS" id="PR00300">
    <property type="entry name" value="CLPPROTEASEA"/>
</dbReference>
<dbReference type="InterPro" id="IPR001270">
    <property type="entry name" value="ClpA/B"/>
</dbReference>
<dbReference type="InterPro" id="IPR050130">
    <property type="entry name" value="ClpA_ClpB"/>
</dbReference>
<gene>
    <name evidence="9" type="primary">clpB</name>
    <name evidence="9" type="ORF">CLCY_7c01660</name>
</gene>
<comment type="caution">
    <text evidence="9">The sequence shown here is derived from an EMBL/GenBank/DDBJ whole genome shotgun (WGS) entry which is preliminary data.</text>
</comment>
<dbReference type="EMBL" id="LFVU01000003">
    <property type="protein sequence ID" value="KMT23117.1"/>
    <property type="molecule type" value="Genomic_DNA"/>
</dbReference>
<dbReference type="CDD" id="cd00009">
    <property type="entry name" value="AAA"/>
    <property type="match status" value="1"/>
</dbReference>
<evidence type="ECO:0000256" key="1">
    <source>
        <dbReference type="ARBA" id="ARBA00022737"/>
    </source>
</evidence>
<feature type="coiled-coil region" evidence="5">
    <location>
        <begin position="402"/>
        <end position="436"/>
    </location>
</feature>
<dbReference type="Proteomes" id="UP000036756">
    <property type="component" value="Unassembled WGS sequence"/>
</dbReference>
<accession>A0A0J8DBA5</accession>
<dbReference type="RefSeq" id="WP_048569489.1">
    <property type="nucleotide sequence ID" value="NZ_LFVU01000003.1"/>
</dbReference>
<dbReference type="InterPro" id="IPR041546">
    <property type="entry name" value="ClpA/ClpB_AAA_lid"/>
</dbReference>
<keyword evidence="2" id="KW-0547">Nucleotide-binding</keyword>
<keyword evidence="4" id="KW-0143">Chaperone</keyword>
<reference evidence="9 10" key="1">
    <citation type="submission" date="2015-06" db="EMBL/GenBank/DDBJ databases">
        <title>Draft genome sequence of the purine-degrading Clostridium cylindrosporum HC-1 (DSM 605).</title>
        <authorList>
            <person name="Poehlein A."/>
            <person name="Schiel-Bengelsdorf B."/>
            <person name="Bengelsdorf F."/>
            <person name="Daniel R."/>
            <person name="Duerre P."/>
        </authorList>
    </citation>
    <scope>NUCLEOTIDE SEQUENCE [LARGE SCALE GENOMIC DNA]</scope>
    <source>
        <strain evidence="9 10">DSM 605</strain>
    </source>
</reference>
<evidence type="ECO:0000256" key="3">
    <source>
        <dbReference type="ARBA" id="ARBA00022840"/>
    </source>
</evidence>
<dbReference type="OrthoDB" id="9803641at2"/>
<dbReference type="Pfam" id="PF00004">
    <property type="entry name" value="AAA"/>
    <property type="match status" value="1"/>
</dbReference>
<feature type="compositionally biased region" description="Basic residues" evidence="6">
    <location>
        <begin position="110"/>
        <end position="121"/>
    </location>
</feature>
<dbReference type="Pfam" id="PF07724">
    <property type="entry name" value="AAA_2"/>
    <property type="match status" value="1"/>
</dbReference>
<dbReference type="PROSITE" id="PS00871">
    <property type="entry name" value="CLPAB_2"/>
    <property type="match status" value="1"/>
</dbReference>
<keyword evidence="3" id="KW-0067">ATP-binding</keyword>
<name>A0A0J8DBA5_CLOCY</name>
<dbReference type="Pfam" id="PF10431">
    <property type="entry name" value="ClpB_D2-small"/>
    <property type="match status" value="1"/>
</dbReference>
<dbReference type="SUPFAM" id="SSF52540">
    <property type="entry name" value="P-loop containing nucleoside triphosphate hydrolases"/>
    <property type="match status" value="2"/>
</dbReference>
<evidence type="ECO:0000313" key="10">
    <source>
        <dbReference type="Proteomes" id="UP000036756"/>
    </source>
</evidence>
<dbReference type="SMART" id="SM01086">
    <property type="entry name" value="ClpB_D2-small"/>
    <property type="match status" value="1"/>
</dbReference>
<dbReference type="Gene3D" id="1.10.8.60">
    <property type="match status" value="2"/>
</dbReference>
<sequence>MKLCSVCNKNLAVIFTTKFENGENKVVGMCVECAKDSGIPVIDQIMQQSGITEEELTNINQQMDTIFKDLNLDELTDSNFFSSLLGSSSNEGDLEEPSEETVKEENNSKKSTKKDRKKDKKTKNLDTYGVNLTNLAKEGKIDEVIGRSREIQRVVQILNRRSKNNPVLIGEPGVGKTAIAEGLALRVSKGDVPEKLRNIKVYLLDLTAVVAGTQFRGQFEGRMKSIIDEVKNSNREIVVVIDEIHNIMGAGEVQGGAMNAANILKPALARGEIQIIGTTTLDEYRKNIEKDSALERRFQPVLVEEPTIEETVDIVRGIKNYYENYHKVNISDDVVKEAVLLSERYIRDRFLPDKAIDVIDEAASKVNLKSNQITQLASVTDKLHETMNLMEVARENQDYENLANYKMEEIKLKDKIKSLKDEIKEITLTIEDVAAVVEEWTKIPVQRITEGEAERLLNLENRIKNRVIGQTKAIESLSRAIRRNRSGFKKKKKPTSFIFVGPTGVGKTELVRTLALELFNSEEALIRIDMSEYMEKHTVSKLIGAPPGYVGYDEGGQLTEKVRRKPYSVILLDEMEKAHPDVFNMLLQILEDGRLTDNQGKTVSFENTVIIMTSNAGTNFRSSGIGFSQSEFDRLEQSVNDALKEHFRPEFLNRVDEVIIFNSLSKEELKQIVNIMLDEVINDAKDKDINISITEDLKDYILKVGYDAKYGARPLRRAIQRHIEDKVAEEYLKGNIKENSNITVDLVDEEVVIR</sequence>
<dbReference type="Gene3D" id="3.40.50.300">
    <property type="entry name" value="P-loop containing nucleotide triphosphate hydrolases"/>
    <property type="match status" value="2"/>
</dbReference>
<dbReference type="Gene3D" id="4.10.860.10">
    <property type="entry name" value="UVR domain"/>
    <property type="match status" value="1"/>
</dbReference>
<dbReference type="PANTHER" id="PTHR11638:SF18">
    <property type="entry name" value="HEAT SHOCK PROTEIN 104"/>
    <property type="match status" value="1"/>
</dbReference>
<dbReference type="AlphaFoldDB" id="A0A0J8DBA5"/>
<dbReference type="FunFam" id="3.40.50.300:FF:000010">
    <property type="entry name" value="Chaperone clpB 1, putative"/>
    <property type="match status" value="1"/>
</dbReference>
<dbReference type="InterPro" id="IPR019489">
    <property type="entry name" value="Clp_ATPase_C"/>
</dbReference>